<comment type="caution">
    <text evidence="1">The sequence shown here is derived from an EMBL/GenBank/DDBJ whole genome shotgun (WGS) entry which is preliminary data.</text>
</comment>
<dbReference type="AlphaFoldDB" id="A0A1Y1UPZ1"/>
<organism evidence="1 2">
    <name type="scientific">Piromyces finnis</name>
    <dbReference type="NCBI Taxonomy" id="1754191"/>
    <lineage>
        <taxon>Eukaryota</taxon>
        <taxon>Fungi</taxon>
        <taxon>Fungi incertae sedis</taxon>
        <taxon>Chytridiomycota</taxon>
        <taxon>Chytridiomycota incertae sedis</taxon>
        <taxon>Neocallimastigomycetes</taxon>
        <taxon>Neocallimastigales</taxon>
        <taxon>Neocallimastigaceae</taxon>
        <taxon>Piromyces</taxon>
    </lineage>
</organism>
<dbReference type="EMBL" id="MCFH01000102">
    <property type="protein sequence ID" value="ORX39526.1"/>
    <property type="molecule type" value="Genomic_DNA"/>
</dbReference>
<keyword evidence="2" id="KW-1185">Reference proteome</keyword>
<evidence type="ECO:0000313" key="1">
    <source>
        <dbReference type="EMBL" id="ORX39526.1"/>
    </source>
</evidence>
<evidence type="ECO:0000313" key="2">
    <source>
        <dbReference type="Proteomes" id="UP000193719"/>
    </source>
</evidence>
<gene>
    <name evidence="1" type="ORF">BCR36DRAFT_375521</name>
</gene>
<dbReference type="Proteomes" id="UP000193719">
    <property type="component" value="Unassembled WGS sequence"/>
</dbReference>
<reference evidence="1 2" key="2">
    <citation type="submission" date="2016-08" db="EMBL/GenBank/DDBJ databases">
        <title>Pervasive Adenine N6-methylation of Active Genes in Fungi.</title>
        <authorList>
            <consortium name="DOE Joint Genome Institute"/>
            <person name="Mondo S.J."/>
            <person name="Dannebaum R.O."/>
            <person name="Kuo R.C."/>
            <person name="Labutti K."/>
            <person name="Haridas S."/>
            <person name="Kuo A."/>
            <person name="Salamov A."/>
            <person name="Ahrendt S.R."/>
            <person name="Lipzen A."/>
            <person name="Sullivan W."/>
            <person name="Andreopoulos W.B."/>
            <person name="Clum A."/>
            <person name="Lindquist E."/>
            <person name="Daum C."/>
            <person name="Ramamoorthy G.K."/>
            <person name="Gryganskyi A."/>
            <person name="Culley D."/>
            <person name="Magnuson J.K."/>
            <person name="James T.Y."/>
            <person name="O'Malley M.A."/>
            <person name="Stajich J.E."/>
            <person name="Spatafora J.W."/>
            <person name="Visel A."/>
            <person name="Grigoriev I.V."/>
        </authorList>
    </citation>
    <scope>NUCLEOTIDE SEQUENCE [LARGE SCALE GENOMIC DNA]</scope>
    <source>
        <strain evidence="2">finn</strain>
    </source>
</reference>
<accession>A0A1Y1UPZ1</accession>
<reference evidence="1 2" key="1">
    <citation type="submission" date="2016-08" db="EMBL/GenBank/DDBJ databases">
        <title>Genomes of anaerobic fungi encode conserved fungal cellulosomes for biomass hydrolysis.</title>
        <authorList>
            <consortium name="DOE Joint Genome Institute"/>
            <person name="Haitjema C.H."/>
            <person name="Gilmore S.P."/>
            <person name="Henske J.K."/>
            <person name="Solomon K.V."/>
            <person name="De Groot R."/>
            <person name="Kuo A."/>
            <person name="Mondo S.J."/>
            <person name="Salamov A.A."/>
            <person name="Labutti K."/>
            <person name="Zhao Z."/>
            <person name="Chiniquy J."/>
            <person name="Barry K."/>
            <person name="Brewer H.M."/>
            <person name="Purvine S.O."/>
            <person name="Wright A.T."/>
            <person name="Boxma B."/>
            <person name="Van Alen T."/>
            <person name="Hackstein J.H."/>
            <person name="Baker S.E."/>
            <person name="Grigoriev I.V."/>
            <person name="O'Malley M.A."/>
        </authorList>
    </citation>
    <scope>NUCLEOTIDE SEQUENCE [LARGE SCALE GENOMIC DNA]</scope>
    <source>
        <strain evidence="2">finn</strain>
    </source>
</reference>
<protein>
    <submittedName>
        <fullName evidence="1">Uncharacterized protein</fullName>
    </submittedName>
</protein>
<dbReference type="STRING" id="1754191.A0A1Y1UPZ1"/>
<proteinExistence type="predicted"/>
<sequence>MNFEYFINSVNSNSSSNKIELCIIWSLFIEYDYLIDINTENENNKKLIIRNKVIEELIKDKFIEWKKNLYKSNNEIINGINFIEYYDEERIKEFLEKDDYKIITKNNFNEKSNIRELLFVDKKYQNDGDNSKFSSKNIYFIMKEKLKNVEFNKSCYEALDNNEELIFNGKSLNKKNEKIIKYGIAIYKEECDVIYEINYGEKFKRKEMPKKVYSGEAYIDVDLDKFYFVDKTRMIQTFINNDRNYIRDLDFNFQNEFNEFTITSPNWTTMYFGFTDNDVEIFLLLL</sequence>
<name>A0A1Y1UPZ1_9FUNG</name>